<evidence type="ECO:0000256" key="2">
    <source>
        <dbReference type="SAM" id="SignalP"/>
    </source>
</evidence>
<name>A0A0R3L6Q3_9BRAD</name>
<dbReference type="RefSeq" id="WP_057852596.1">
    <property type="nucleotide sequence ID" value="NZ_LLXX01000136.1"/>
</dbReference>
<feature type="chain" id="PRO_5006442808" evidence="2">
    <location>
        <begin position="26"/>
        <end position="99"/>
    </location>
</feature>
<comment type="caution">
    <text evidence="3">The sequence shown here is derived from an EMBL/GenBank/DDBJ whole genome shotgun (WGS) entry which is preliminary data.</text>
</comment>
<evidence type="ECO:0000256" key="1">
    <source>
        <dbReference type="SAM" id="MobiDB-lite"/>
    </source>
</evidence>
<dbReference type="AlphaFoldDB" id="A0A0R3L6Q3"/>
<proteinExistence type="predicted"/>
<keyword evidence="2" id="KW-0732">Signal</keyword>
<gene>
    <name evidence="3" type="ORF">CP49_24970</name>
</gene>
<accession>A0A0R3L6Q3</accession>
<feature type="region of interest" description="Disordered" evidence="1">
    <location>
        <begin position="37"/>
        <end position="67"/>
    </location>
</feature>
<sequence length="99" mass="11065">MMKIALAVLAAAAVLTAPLVIPAKAQGVKMTQVDMQTGRHLDDRDPGYYRERRGYDSNATVGVGPGDVTIGPRHRCRMETITIERNDGRRITRRERRCD</sequence>
<dbReference type="Proteomes" id="UP000051913">
    <property type="component" value="Unassembled WGS sequence"/>
</dbReference>
<feature type="signal peptide" evidence="2">
    <location>
        <begin position="1"/>
        <end position="25"/>
    </location>
</feature>
<reference evidence="3 4" key="1">
    <citation type="submission" date="2014-03" db="EMBL/GenBank/DDBJ databases">
        <title>Bradyrhizobium valentinum sp. nov., isolated from effective nodules of Lupinus mariae-josephae, a lupine endemic of basic-lime soils in Eastern Spain.</title>
        <authorList>
            <person name="Duran D."/>
            <person name="Rey L."/>
            <person name="Navarro A."/>
            <person name="Busquets A."/>
            <person name="Imperial J."/>
            <person name="Ruiz-Argueso T."/>
        </authorList>
    </citation>
    <scope>NUCLEOTIDE SEQUENCE [LARGE SCALE GENOMIC DNA]</scope>
    <source>
        <strain evidence="3 4">LmjM3</strain>
    </source>
</reference>
<keyword evidence="4" id="KW-1185">Reference proteome</keyword>
<evidence type="ECO:0000313" key="4">
    <source>
        <dbReference type="Proteomes" id="UP000051913"/>
    </source>
</evidence>
<protein>
    <submittedName>
        <fullName evidence="3">Uncharacterized protein</fullName>
    </submittedName>
</protein>
<feature type="compositionally biased region" description="Basic and acidic residues" evidence="1">
    <location>
        <begin position="37"/>
        <end position="55"/>
    </location>
</feature>
<evidence type="ECO:0000313" key="3">
    <source>
        <dbReference type="EMBL" id="KRR03514.1"/>
    </source>
</evidence>
<dbReference type="EMBL" id="LLXX01000136">
    <property type="protein sequence ID" value="KRR03514.1"/>
    <property type="molecule type" value="Genomic_DNA"/>
</dbReference>
<organism evidence="3 4">
    <name type="scientific">Bradyrhizobium valentinum</name>
    <dbReference type="NCBI Taxonomy" id="1518501"/>
    <lineage>
        <taxon>Bacteria</taxon>
        <taxon>Pseudomonadati</taxon>
        <taxon>Pseudomonadota</taxon>
        <taxon>Alphaproteobacteria</taxon>
        <taxon>Hyphomicrobiales</taxon>
        <taxon>Nitrobacteraceae</taxon>
        <taxon>Bradyrhizobium</taxon>
    </lineage>
</organism>